<dbReference type="SMART" id="SM00382">
    <property type="entry name" value="AAA"/>
    <property type="match status" value="1"/>
</dbReference>
<keyword evidence="1" id="KW-0547">Nucleotide-binding</keyword>
<dbReference type="InterPro" id="IPR003593">
    <property type="entry name" value="AAA+_ATPase"/>
</dbReference>
<dbReference type="CDD" id="cd03230">
    <property type="entry name" value="ABC_DR_subfamily_A"/>
    <property type="match status" value="1"/>
</dbReference>
<evidence type="ECO:0000313" key="4">
    <source>
        <dbReference type="EMBL" id="TLS35990.1"/>
    </source>
</evidence>
<dbReference type="SUPFAM" id="SSF52540">
    <property type="entry name" value="P-loop containing nucleoside triphosphate hydrolases"/>
    <property type="match status" value="1"/>
</dbReference>
<protein>
    <submittedName>
        <fullName evidence="4">ABC transporter ATP-binding protein</fullName>
    </submittedName>
</protein>
<reference evidence="4 5" key="1">
    <citation type="submission" date="2019-04" db="EMBL/GenBank/DDBJ databases">
        <title>Bacillus caeni sp. nov., a bacterium isolated from mangrove sediment.</title>
        <authorList>
            <person name="Huang H."/>
            <person name="Mo K."/>
            <person name="Hu Y."/>
        </authorList>
    </citation>
    <scope>NUCLEOTIDE SEQUENCE [LARGE SCALE GENOMIC DNA]</scope>
    <source>
        <strain evidence="4 5">HB172195</strain>
    </source>
</reference>
<dbReference type="GO" id="GO:0016887">
    <property type="term" value="F:ATP hydrolysis activity"/>
    <property type="evidence" value="ECO:0007669"/>
    <property type="project" value="InterPro"/>
</dbReference>
<dbReference type="Pfam" id="PF00005">
    <property type="entry name" value="ABC_tran"/>
    <property type="match status" value="1"/>
</dbReference>
<dbReference type="PANTHER" id="PTHR43158:SF5">
    <property type="entry name" value="ABC TRANSPORTER, ATP-BINDING PROTEIN"/>
    <property type="match status" value="1"/>
</dbReference>
<dbReference type="Proteomes" id="UP000308230">
    <property type="component" value="Unassembled WGS sequence"/>
</dbReference>
<name>A0A5R9F0Q3_9BACL</name>
<accession>A0A5R9F0Q3</accession>
<dbReference type="AlphaFoldDB" id="A0A5R9F0Q3"/>
<dbReference type="EMBL" id="SWLG01000014">
    <property type="protein sequence ID" value="TLS35990.1"/>
    <property type="molecule type" value="Genomic_DNA"/>
</dbReference>
<keyword evidence="2 4" id="KW-0067">ATP-binding</keyword>
<gene>
    <name evidence="4" type="ORF">FCL54_17510</name>
</gene>
<evidence type="ECO:0000259" key="3">
    <source>
        <dbReference type="PROSITE" id="PS50893"/>
    </source>
</evidence>
<dbReference type="InterPro" id="IPR003439">
    <property type="entry name" value="ABC_transporter-like_ATP-bd"/>
</dbReference>
<dbReference type="PROSITE" id="PS50893">
    <property type="entry name" value="ABC_TRANSPORTER_2"/>
    <property type="match status" value="1"/>
</dbReference>
<proteinExistence type="predicted"/>
<evidence type="ECO:0000313" key="5">
    <source>
        <dbReference type="Proteomes" id="UP000308230"/>
    </source>
</evidence>
<feature type="domain" description="ABC transporter" evidence="3">
    <location>
        <begin position="4"/>
        <end position="229"/>
    </location>
</feature>
<comment type="caution">
    <text evidence="4">The sequence shown here is derived from an EMBL/GenBank/DDBJ whole genome shotgun (WGS) entry which is preliminary data.</text>
</comment>
<dbReference type="PANTHER" id="PTHR43158">
    <property type="entry name" value="SKFA PEPTIDE EXPORT ATP-BINDING PROTEIN SKFE"/>
    <property type="match status" value="1"/>
</dbReference>
<dbReference type="Gene3D" id="3.40.50.300">
    <property type="entry name" value="P-loop containing nucleotide triphosphate hydrolases"/>
    <property type="match status" value="1"/>
</dbReference>
<dbReference type="RefSeq" id="WP_138128185.1">
    <property type="nucleotide sequence ID" value="NZ_SWLG01000014.1"/>
</dbReference>
<sequence length="300" mass="33286">MNVIECKGLTKVYGKTKALNDISFTLTENKITGLIGRNGAGKTTLLKIISGYLKETSGEVKVFSESPFNNLKVSANLIFVNEEMSYPGSLNLGEILKAAATFYENLDMELAERLMNYFSLDLRQYHTSLSKGMRSTFNTIVGISSRCALTVYDEPTSGMDAGVRKDFYRALLKDYIAYPRTILLSSHLLNEVEDILEDILLIKSGEKYLHMAMGDLKEYAIALSGRSVSITKWAEERKVIFQKSLGAGSSYIVVKNDLSALEIEQARNEGIELMPVSADDLCVYLTNKTIGGIDDVFSRS</sequence>
<organism evidence="4 5">
    <name type="scientific">Exobacillus caeni</name>
    <dbReference type="NCBI Taxonomy" id="2574798"/>
    <lineage>
        <taxon>Bacteria</taxon>
        <taxon>Bacillati</taxon>
        <taxon>Bacillota</taxon>
        <taxon>Bacilli</taxon>
        <taxon>Bacillales</taxon>
        <taxon>Guptibacillaceae</taxon>
        <taxon>Exobacillus</taxon>
    </lineage>
</organism>
<evidence type="ECO:0000256" key="2">
    <source>
        <dbReference type="ARBA" id="ARBA00022840"/>
    </source>
</evidence>
<dbReference type="GO" id="GO:0005524">
    <property type="term" value="F:ATP binding"/>
    <property type="evidence" value="ECO:0007669"/>
    <property type="project" value="UniProtKB-KW"/>
</dbReference>
<evidence type="ECO:0000256" key="1">
    <source>
        <dbReference type="ARBA" id="ARBA00022741"/>
    </source>
</evidence>
<dbReference type="OrthoDB" id="9804819at2"/>
<keyword evidence="5" id="KW-1185">Reference proteome</keyword>
<dbReference type="InterPro" id="IPR027417">
    <property type="entry name" value="P-loop_NTPase"/>
</dbReference>